<sequence length="73" mass="7636">MSGAVCKLPVRTLCSSVISRAIFCFSLTIFASLYICHWPSTHHIFSSSATGMGTSFGGVGMDSELVASSDEAA</sequence>
<dbReference type="Proteomes" id="UP000824120">
    <property type="component" value="Chromosome 8"/>
</dbReference>
<keyword evidence="1" id="KW-0812">Transmembrane</keyword>
<dbReference type="AlphaFoldDB" id="A0A9J5XX47"/>
<comment type="caution">
    <text evidence="2">The sequence shown here is derived from an EMBL/GenBank/DDBJ whole genome shotgun (WGS) entry which is preliminary data.</text>
</comment>
<keyword evidence="3" id="KW-1185">Reference proteome</keyword>
<accession>A0A9J5XX47</accession>
<feature type="transmembrane region" description="Helical" evidence="1">
    <location>
        <begin position="17"/>
        <end position="36"/>
    </location>
</feature>
<proteinExistence type="predicted"/>
<organism evidence="2 3">
    <name type="scientific">Solanum commersonii</name>
    <name type="common">Commerson's wild potato</name>
    <name type="synonym">Commerson's nightshade</name>
    <dbReference type="NCBI Taxonomy" id="4109"/>
    <lineage>
        <taxon>Eukaryota</taxon>
        <taxon>Viridiplantae</taxon>
        <taxon>Streptophyta</taxon>
        <taxon>Embryophyta</taxon>
        <taxon>Tracheophyta</taxon>
        <taxon>Spermatophyta</taxon>
        <taxon>Magnoliopsida</taxon>
        <taxon>eudicotyledons</taxon>
        <taxon>Gunneridae</taxon>
        <taxon>Pentapetalae</taxon>
        <taxon>asterids</taxon>
        <taxon>lamiids</taxon>
        <taxon>Solanales</taxon>
        <taxon>Solanaceae</taxon>
        <taxon>Solanoideae</taxon>
        <taxon>Solaneae</taxon>
        <taxon>Solanum</taxon>
    </lineage>
</organism>
<reference evidence="2 3" key="1">
    <citation type="submission" date="2020-09" db="EMBL/GenBank/DDBJ databases">
        <title>De no assembly of potato wild relative species, Solanum commersonii.</title>
        <authorList>
            <person name="Cho K."/>
        </authorList>
    </citation>
    <scope>NUCLEOTIDE SEQUENCE [LARGE SCALE GENOMIC DNA]</scope>
    <source>
        <strain evidence="2">LZ3.2</strain>
        <tissue evidence="2">Leaf</tissue>
    </source>
</reference>
<evidence type="ECO:0000313" key="3">
    <source>
        <dbReference type="Proteomes" id="UP000824120"/>
    </source>
</evidence>
<keyword evidence="1" id="KW-1133">Transmembrane helix</keyword>
<dbReference type="EMBL" id="JACXVP010000008">
    <property type="protein sequence ID" value="KAG5591454.1"/>
    <property type="molecule type" value="Genomic_DNA"/>
</dbReference>
<gene>
    <name evidence="2" type="ORF">H5410_041968</name>
</gene>
<name>A0A9J5XX47_SOLCO</name>
<keyword evidence="1" id="KW-0472">Membrane</keyword>
<evidence type="ECO:0000313" key="2">
    <source>
        <dbReference type="EMBL" id="KAG5591454.1"/>
    </source>
</evidence>
<evidence type="ECO:0000256" key="1">
    <source>
        <dbReference type="SAM" id="Phobius"/>
    </source>
</evidence>
<protein>
    <submittedName>
        <fullName evidence="2">Uncharacterized protein</fullName>
    </submittedName>
</protein>